<keyword evidence="6 16" id="KW-0597">Phosphoprotein</keyword>
<evidence type="ECO:0000256" key="6">
    <source>
        <dbReference type="ARBA" id="ARBA00022553"/>
    </source>
</evidence>
<dbReference type="InterPro" id="IPR036890">
    <property type="entry name" value="HATPase_C_sf"/>
</dbReference>
<feature type="transmembrane region" description="Helical" evidence="18">
    <location>
        <begin position="227"/>
        <end position="246"/>
    </location>
</feature>
<dbReference type="InterPro" id="IPR005467">
    <property type="entry name" value="His_kinase_dom"/>
</dbReference>
<comment type="catalytic activity">
    <reaction evidence="1">
        <text>ATP + protein L-histidine = ADP + protein N-phospho-L-histidine.</text>
        <dbReference type="EC" id="2.7.13.3"/>
    </reaction>
</comment>
<evidence type="ECO:0000259" key="20">
    <source>
        <dbReference type="PROSITE" id="PS50110"/>
    </source>
</evidence>
<dbReference type="SUPFAM" id="SSF55874">
    <property type="entry name" value="ATPase domain of HSP90 chaperone/DNA topoisomerase II/histidine kinase"/>
    <property type="match status" value="1"/>
</dbReference>
<evidence type="ECO:0000256" key="13">
    <source>
        <dbReference type="ARBA" id="ARBA00023012"/>
    </source>
</evidence>
<dbReference type="SUPFAM" id="SSF47226">
    <property type="entry name" value="Histidine-containing phosphotransfer domain, HPT domain"/>
    <property type="match status" value="1"/>
</dbReference>
<dbReference type="CDD" id="cd00082">
    <property type="entry name" value="HisKA"/>
    <property type="match status" value="1"/>
</dbReference>
<name>I9RJZ9_9BACE</name>
<keyword evidence="12 18" id="KW-1133">Transmembrane helix</keyword>
<evidence type="ECO:0000256" key="15">
    <source>
        <dbReference type="PROSITE-ProRule" id="PRU00110"/>
    </source>
</evidence>
<feature type="modified residue" description="Phosphohistidine" evidence="15">
    <location>
        <position position="755"/>
    </location>
</feature>
<dbReference type="Pfam" id="PF00512">
    <property type="entry name" value="HisKA"/>
    <property type="match status" value="1"/>
</dbReference>
<dbReference type="SMART" id="SM00388">
    <property type="entry name" value="HisKA"/>
    <property type="match status" value="1"/>
</dbReference>
<evidence type="ECO:0000256" key="10">
    <source>
        <dbReference type="ARBA" id="ARBA00022777"/>
    </source>
</evidence>
<dbReference type="Pfam" id="PF00072">
    <property type="entry name" value="Response_reg"/>
    <property type="match status" value="1"/>
</dbReference>
<dbReference type="SMART" id="SM00448">
    <property type="entry name" value="REC"/>
    <property type="match status" value="1"/>
</dbReference>
<keyword evidence="8 18" id="KW-0812">Transmembrane</keyword>
<comment type="subcellular location">
    <subcellularLocation>
        <location evidence="2">Cell inner membrane</location>
        <topology evidence="2">Multi-pass membrane protein</topology>
    </subcellularLocation>
</comment>
<accession>I9RJZ9</accession>
<evidence type="ECO:0000256" key="11">
    <source>
        <dbReference type="ARBA" id="ARBA00022840"/>
    </source>
</evidence>
<evidence type="ECO:0000256" key="18">
    <source>
        <dbReference type="SAM" id="Phobius"/>
    </source>
</evidence>
<feature type="domain" description="Response regulatory" evidence="20">
    <location>
        <begin position="532"/>
        <end position="649"/>
    </location>
</feature>
<evidence type="ECO:0000256" key="1">
    <source>
        <dbReference type="ARBA" id="ARBA00000085"/>
    </source>
</evidence>
<keyword evidence="23" id="KW-1185">Reference proteome</keyword>
<dbReference type="GO" id="GO:0005886">
    <property type="term" value="C:plasma membrane"/>
    <property type="evidence" value="ECO:0007669"/>
    <property type="project" value="UniProtKB-SubCell"/>
</dbReference>
<keyword evidence="9" id="KW-0547">Nucleotide-binding</keyword>
<dbReference type="FunFam" id="3.30.565.10:FF:000023">
    <property type="entry name" value="PAS domain-containing sensor histidine kinase"/>
    <property type="match status" value="1"/>
</dbReference>
<keyword evidence="7" id="KW-0808">Transferase</keyword>
<feature type="transmembrane region" description="Helical" evidence="18">
    <location>
        <begin position="12"/>
        <end position="29"/>
    </location>
</feature>
<dbReference type="SUPFAM" id="SSF52172">
    <property type="entry name" value="CheY-like"/>
    <property type="match status" value="1"/>
</dbReference>
<feature type="domain" description="HPt" evidence="21">
    <location>
        <begin position="716"/>
        <end position="813"/>
    </location>
</feature>
<dbReference type="InterPro" id="IPR001789">
    <property type="entry name" value="Sig_transdc_resp-reg_receiver"/>
</dbReference>
<keyword evidence="10" id="KW-0418">Kinase</keyword>
<dbReference type="eggNOG" id="COG2205">
    <property type="taxonomic scope" value="Bacteria"/>
</dbReference>
<evidence type="ECO:0000313" key="23">
    <source>
        <dbReference type="Proteomes" id="UP000003089"/>
    </source>
</evidence>
<dbReference type="Gene3D" id="3.30.565.10">
    <property type="entry name" value="Histidine kinase-like ATPase, C-terminal domain"/>
    <property type="match status" value="1"/>
</dbReference>
<dbReference type="Gene3D" id="1.10.287.130">
    <property type="match status" value="1"/>
</dbReference>
<organism evidence="22 23">
    <name type="scientific">Bacteroides nordii CL02T12C05</name>
    <dbReference type="NCBI Taxonomy" id="997884"/>
    <lineage>
        <taxon>Bacteria</taxon>
        <taxon>Pseudomonadati</taxon>
        <taxon>Bacteroidota</taxon>
        <taxon>Bacteroidia</taxon>
        <taxon>Bacteroidales</taxon>
        <taxon>Bacteroidaceae</taxon>
        <taxon>Bacteroides</taxon>
    </lineage>
</organism>
<dbReference type="InterPro" id="IPR008207">
    <property type="entry name" value="Sig_transdc_His_kin_Hpt_dom"/>
</dbReference>
<dbReference type="Gene3D" id="1.20.120.160">
    <property type="entry name" value="HPT domain"/>
    <property type="match status" value="1"/>
</dbReference>
<dbReference type="InterPro" id="IPR011006">
    <property type="entry name" value="CheY-like_superfamily"/>
</dbReference>
<keyword evidence="5" id="KW-0997">Cell inner membrane</keyword>
<evidence type="ECO:0000256" key="2">
    <source>
        <dbReference type="ARBA" id="ARBA00004429"/>
    </source>
</evidence>
<dbReference type="InterPro" id="IPR004358">
    <property type="entry name" value="Sig_transdc_His_kin-like_C"/>
</dbReference>
<keyword evidence="14 18" id="KW-0472">Membrane</keyword>
<dbReference type="EC" id="2.7.13.3" evidence="3"/>
<keyword evidence="4" id="KW-1003">Cell membrane</keyword>
<dbReference type="HOGENOM" id="CLU_000445_114_50_10"/>
<dbReference type="eggNOG" id="COG0784">
    <property type="taxonomic scope" value="Bacteria"/>
</dbReference>
<dbReference type="PATRIC" id="fig|997884.3.peg.4493"/>
<evidence type="ECO:0000256" key="5">
    <source>
        <dbReference type="ARBA" id="ARBA00022519"/>
    </source>
</evidence>
<protein>
    <recommendedName>
        <fullName evidence="3">histidine kinase</fullName>
        <ecNumber evidence="3">2.7.13.3</ecNumber>
    </recommendedName>
</protein>
<dbReference type="SUPFAM" id="SSF47384">
    <property type="entry name" value="Homodimeric domain of signal transducing histidine kinase"/>
    <property type="match status" value="1"/>
</dbReference>
<feature type="coiled-coil region" evidence="17">
    <location>
        <begin position="252"/>
        <end position="279"/>
    </location>
</feature>
<proteinExistence type="predicted"/>
<keyword evidence="13" id="KW-0902">Two-component regulatory system</keyword>
<dbReference type="Pfam" id="PF02518">
    <property type="entry name" value="HATPase_c"/>
    <property type="match status" value="1"/>
</dbReference>
<evidence type="ECO:0000313" key="22">
    <source>
        <dbReference type="EMBL" id="EIY43176.1"/>
    </source>
</evidence>
<dbReference type="InterPro" id="IPR003661">
    <property type="entry name" value="HisK_dim/P_dom"/>
</dbReference>
<evidence type="ECO:0000256" key="17">
    <source>
        <dbReference type="SAM" id="Coils"/>
    </source>
</evidence>
<evidence type="ECO:0000256" key="9">
    <source>
        <dbReference type="ARBA" id="ARBA00022741"/>
    </source>
</evidence>
<evidence type="ECO:0000256" key="16">
    <source>
        <dbReference type="PROSITE-ProRule" id="PRU00169"/>
    </source>
</evidence>
<evidence type="ECO:0000259" key="21">
    <source>
        <dbReference type="PROSITE" id="PS50894"/>
    </source>
</evidence>
<evidence type="ECO:0000256" key="8">
    <source>
        <dbReference type="ARBA" id="ARBA00022692"/>
    </source>
</evidence>
<sequence>MTPSRFTKVKIAIGYSLLLAILLFSLVFVHREMETLSASDDQQSLMTDSLLVLLREKDQNTIRMLRVLSEANDSLLSAREIEEIIAEQDSVVIQQRVQHRVITTRDSLITKPKKKGFFKRLAEAFVPSKQDTAVLVNTSQEFATDTILEAYNPADSLHQKIRTASEQKRAKKKTTIRRRNVQFRRLDTQLTARIDSLVKEYEQNVVLRAQLNAQKEQDIRQRSARTIGGIAVGAVLLSAFFLILIWRDITRSNRYRAELEDANRRAEDLLEAREKLMLAITHDFKAPLGSIIGYTDLLVRLTEDERQRFYLDNMKSSSQHLLKLVSDLLDFHRLDLNKAEVNRVTFNPSQLFEEIRISFEPLTAAKGLVLRCKIVPELDEHFISDPLRIRQIVNNLLSNAVKFTSKGEITFSVSYSSSRLHIDVTDTGKGMAAKDRERIFQEFTRLPGAQGEEGFGLGLSIVHKLVTLLEGTIDVRSVVGEGSTFTVILPLYPVGKALSDYKDKKQSVINNTNTVPAAEEDEGTQLPVPAANILLIDDDKIQLTLTAAMLEQQGIHATCCEQLDELTEQLRENHFDVLLTDVQMPAINGFDLLKLLRASNIPQAKTIPIIAVTARSDMNEAEFLEHGFAGCLHKPFTVKELIQLTIDSGQLTIDSGQLTVESGQLRVDSEQLTVKEEPLVCSTVAQPTVNCQLSTVNSLTVNSLNFKALAAFTEYEPEATRSIISSFIEETEKNIGRMEKALDDEDMAGIAGMSHKLLPLLTLIGAGNILPLLSWLEARRDDNISDEVKQKTEAVLPLLRLVVEEARKYLLNS</sequence>
<dbReference type="RefSeq" id="WP_007487689.1">
    <property type="nucleotide sequence ID" value="NZ_JH724318.1"/>
</dbReference>
<dbReference type="InterPro" id="IPR036641">
    <property type="entry name" value="HPT_dom_sf"/>
</dbReference>
<dbReference type="SMART" id="SM00387">
    <property type="entry name" value="HATPase_c"/>
    <property type="match status" value="1"/>
</dbReference>
<dbReference type="PRINTS" id="PR00344">
    <property type="entry name" value="BCTRLSENSOR"/>
</dbReference>
<dbReference type="PROSITE" id="PS50894">
    <property type="entry name" value="HPT"/>
    <property type="match status" value="1"/>
</dbReference>
<dbReference type="FunFam" id="1.10.287.130:FF:000120">
    <property type="entry name" value="RteA, two-component system histidine kinase, with response regulator receiver domain"/>
    <property type="match status" value="1"/>
</dbReference>
<dbReference type="Proteomes" id="UP000003089">
    <property type="component" value="Unassembled WGS sequence"/>
</dbReference>
<dbReference type="PROSITE" id="PS50109">
    <property type="entry name" value="HIS_KIN"/>
    <property type="match status" value="1"/>
</dbReference>
<dbReference type="InterPro" id="IPR003594">
    <property type="entry name" value="HATPase_dom"/>
</dbReference>
<feature type="modified residue" description="4-aspartylphosphate" evidence="16">
    <location>
        <position position="581"/>
    </location>
</feature>
<feature type="domain" description="Histidine kinase" evidence="19">
    <location>
        <begin position="279"/>
        <end position="493"/>
    </location>
</feature>
<dbReference type="GO" id="GO:0000155">
    <property type="term" value="F:phosphorelay sensor kinase activity"/>
    <property type="evidence" value="ECO:0007669"/>
    <property type="project" value="InterPro"/>
</dbReference>
<evidence type="ECO:0000259" key="19">
    <source>
        <dbReference type="PROSITE" id="PS50109"/>
    </source>
</evidence>
<dbReference type="EMBL" id="AGXS01000030">
    <property type="protein sequence ID" value="EIY43176.1"/>
    <property type="molecule type" value="Genomic_DNA"/>
</dbReference>
<dbReference type="AlphaFoldDB" id="I9RJZ9"/>
<evidence type="ECO:0000256" key="14">
    <source>
        <dbReference type="ARBA" id="ARBA00023136"/>
    </source>
</evidence>
<dbReference type="PANTHER" id="PTHR43047">
    <property type="entry name" value="TWO-COMPONENT HISTIDINE PROTEIN KINASE"/>
    <property type="match status" value="1"/>
</dbReference>
<gene>
    <name evidence="22" type="ORF">HMPREF1068_04372</name>
</gene>
<dbReference type="STRING" id="997884.HMPREF1068_04372"/>
<dbReference type="GO" id="GO:0005524">
    <property type="term" value="F:ATP binding"/>
    <property type="evidence" value="ECO:0007669"/>
    <property type="project" value="UniProtKB-KW"/>
</dbReference>
<reference evidence="22 23" key="1">
    <citation type="submission" date="2012-02" db="EMBL/GenBank/DDBJ databases">
        <title>The Genome Sequence of Bacteroides nordii CL02T12C05.</title>
        <authorList>
            <consortium name="The Broad Institute Genome Sequencing Platform"/>
            <person name="Earl A."/>
            <person name="Ward D."/>
            <person name="Feldgarden M."/>
            <person name="Gevers D."/>
            <person name="Zitomersky N.L."/>
            <person name="Coyne M.J."/>
            <person name="Comstock L.E."/>
            <person name="Young S.K."/>
            <person name="Zeng Q."/>
            <person name="Gargeya S."/>
            <person name="Fitzgerald M."/>
            <person name="Haas B."/>
            <person name="Abouelleil A."/>
            <person name="Alvarado L."/>
            <person name="Arachchi H.M."/>
            <person name="Berlin A."/>
            <person name="Chapman S.B."/>
            <person name="Gearin G."/>
            <person name="Goldberg J."/>
            <person name="Griggs A."/>
            <person name="Gujja S."/>
            <person name="Hansen M."/>
            <person name="Heiman D."/>
            <person name="Howarth C."/>
            <person name="Larimer J."/>
            <person name="Lui A."/>
            <person name="MacDonald P.J.P."/>
            <person name="McCowen C."/>
            <person name="Montmayeur A."/>
            <person name="Murphy C."/>
            <person name="Neiman D."/>
            <person name="Pearson M."/>
            <person name="Priest M."/>
            <person name="Roberts A."/>
            <person name="Saif S."/>
            <person name="Shea T."/>
            <person name="Sisk P."/>
            <person name="Stolte C."/>
            <person name="Sykes S."/>
            <person name="Wortman J."/>
            <person name="Nusbaum C."/>
            <person name="Birren B."/>
        </authorList>
    </citation>
    <scope>NUCLEOTIDE SEQUENCE [LARGE SCALE GENOMIC DNA]</scope>
    <source>
        <strain evidence="22 23">CL02T12C05</strain>
    </source>
</reference>
<evidence type="ECO:0000256" key="4">
    <source>
        <dbReference type="ARBA" id="ARBA00022475"/>
    </source>
</evidence>
<evidence type="ECO:0000256" key="12">
    <source>
        <dbReference type="ARBA" id="ARBA00022989"/>
    </source>
</evidence>
<keyword evidence="17" id="KW-0175">Coiled coil</keyword>
<dbReference type="GO" id="GO:0009927">
    <property type="term" value="F:histidine phosphotransfer kinase activity"/>
    <property type="evidence" value="ECO:0007669"/>
    <property type="project" value="TreeGrafter"/>
</dbReference>
<comment type="caution">
    <text evidence="22">The sequence shown here is derived from an EMBL/GenBank/DDBJ whole genome shotgun (WGS) entry which is preliminary data.</text>
</comment>
<dbReference type="PROSITE" id="PS50110">
    <property type="entry name" value="RESPONSE_REGULATORY"/>
    <property type="match status" value="1"/>
</dbReference>
<dbReference type="InterPro" id="IPR036097">
    <property type="entry name" value="HisK_dim/P_sf"/>
</dbReference>
<keyword evidence="11" id="KW-0067">ATP-binding</keyword>
<dbReference type="PANTHER" id="PTHR43047:SF72">
    <property type="entry name" value="OSMOSENSING HISTIDINE PROTEIN KINASE SLN1"/>
    <property type="match status" value="1"/>
</dbReference>
<dbReference type="Gene3D" id="3.40.50.2300">
    <property type="match status" value="1"/>
</dbReference>
<evidence type="ECO:0000256" key="7">
    <source>
        <dbReference type="ARBA" id="ARBA00022679"/>
    </source>
</evidence>
<evidence type="ECO:0000256" key="3">
    <source>
        <dbReference type="ARBA" id="ARBA00012438"/>
    </source>
</evidence>